<reference evidence="11" key="1">
    <citation type="submission" date="2022-02" db="EMBL/GenBank/DDBJ databases">
        <authorList>
            <person name="King R."/>
        </authorList>
    </citation>
    <scope>NUCLEOTIDE SEQUENCE</scope>
</reference>
<comment type="caution">
    <text evidence="10">Lacks conserved residue(s) required for the propagation of feature annotation.</text>
</comment>
<dbReference type="Proteomes" id="UP001153321">
    <property type="component" value="Chromosome 9"/>
</dbReference>
<evidence type="ECO:0000256" key="7">
    <source>
        <dbReference type="ARBA" id="ARBA00023136"/>
    </source>
</evidence>
<keyword evidence="9 10" id="KW-0807">Transducer</keyword>
<dbReference type="PANTHER" id="PTHR21137:SF35">
    <property type="entry name" value="ODORANT RECEPTOR 19A-RELATED"/>
    <property type="match status" value="1"/>
</dbReference>
<protein>
    <recommendedName>
        <fullName evidence="10">Odorant receptor</fullName>
    </recommendedName>
</protein>
<evidence type="ECO:0000313" key="12">
    <source>
        <dbReference type="Proteomes" id="UP001153321"/>
    </source>
</evidence>
<dbReference type="GO" id="GO:0007165">
    <property type="term" value="P:signal transduction"/>
    <property type="evidence" value="ECO:0007669"/>
    <property type="project" value="UniProtKB-KW"/>
</dbReference>
<evidence type="ECO:0000256" key="9">
    <source>
        <dbReference type="ARBA" id="ARBA00023224"/>
    </source>
</evidence>
<dbReference type="EMBL" id="LR824540">
    <property type="protein sequence ID" value="CAH1646900.1"/>
    <property type="molecule type" value="Genomic_DNA"/>
</dbReference>
<dbReference type="GO" id="GO:0005549">
    <property type="term" value="F:odorant binding"/>
    <property type="evidence" value="ECO:0007669"/>
    <property type="project" value="InterPro"/>
</dbReference>
<feature type="transmembrane region" description="Helical" evidence="10">
    <location>
        <begin position="46"/>
        <end position="64"/>
    </location>
</feature>
<evidence type="ECO:0000256" key="10">
    <source>
        <dbReference type="RuleBase" id="RU351113"/>
    </source>
</evidence>
<evidence type="ECO:0000256" key="5">
    <source>
        <dbReference type="ARBA" id="ARBA00022725"/>
    </source>
</evidence>
<evidence type="ECO:0000256" key="8">
    <source>
        <dbReference type="ARBA" id="ARBA00023170"/>
    </source>
</evidence>
<feature type="transmembrane region" description="Helical" evidence="10">
    <location>
        <begin position="84"/>
        <end position="101"/>
    </location>
</feature>
<evidence type="ECO:0000256" key="6">
    <source>
        <dbReference type="ARBA" id="ARBA00022989"/>
    </source>
</evidence>
<organism evidence="11 12">
    <name type="scientific">Spodoptera littoralis</name>
    <name type="common">Egyptian cotton leafworm</name>
    <dbReference type="NCBI Taxonomy" id="7109"/>
    <lineage>
        <taxon>Eukaryota</taxon>
        <taxon>Metazoa</taxon>
        <taxon>Ecdysozoa</taxon>
        <taxon>Arthropoda</taxon>
        <taxon>Hexapoda</taxon>
        <taxon>Insecta</taxon>
        <taxon>Pterygota</taxon>
        <taxon>Neoptera</taxon>
        <taxon>Endopterygota</taxon>
        <taxon>Lepidoptera</taxon>
        <taxon>Glossata</taxon>
        <taxon>Ditrysia</taxon>
        <taxon>Noctuoidea</taxon>
        <taxon>Noctuidae</taxon>
        <taxon>Amphipyrinae</taxon>
        <taxon>Spodoptera</taxon>
    </lineage>
</organism>
<keyword evidence="6 10" id="KW-1133">Transmembrane helix</keyword>
<keyword evidence="8 10" id="KW-0675">Receptor</keyword>
<keyword evidence="12" id="KW-1185">Reference proteome</keyword>
<evidence type="ECO:0000313" key="11">
    <source>
        <dbReference type="EMBL" id="CAH1646900.1"/>
    </source>
</evidence>
<dbReference type="GO" id="GO:0005886">
    <property type="term" value="C:plasma membrane"/>
    <property type="evidence" value="ECO:0007669"/>
    <property type="project" value="UniProtKB-SubCell"/>
</dbReference>
<name>A0A9P0N6K0_SPOLI</name>
<evidence type="ECO:0000256" key="2">
    <source>
        <dbReference type="ARBA" id="ARBA00022475"/>
    </source>
</evidence>
<dbReference type="GO" id="GO:0004984">
    <property type="term" value="F:olfactory receptor activity"/>
    <property type="evidence" value="ECO:0007669"/>
    <property type="project" value="InterPro"/>
</dbReference>
<evidence type="ECO:0000256" key="4">
    <source>
        <dbReference type="ARBA" id="ARBA00022692"/>
    </source>
</evidence>
<dbReference type="InterPro" id="IPR004117">
    <property type="entry name" value="7tm6_olfct_rcpt"/>
</dbReference>
<sequence>MENFSGSYKQTKTTEFLINLNKFIFVFGLPNCWVDNLDFPVIFMKVLNVLSIYGNWSVIIMNIFEYGSIYTQNNLSELQKSDLMLFLISHTIINGFRIRICHQRDQIRNVMYKLGIALKAVHNDCEAEQKMITRSKFFSWALIFNCVMSVIMYTIEGVLRVIRTGDTFNTVITAWPDVHDRSVLSNIGRTVIYVTWWIYLTRIFSVYSLVICLTIAVSHQFKNLKSYFYSLSKIFENDNVSQTEKEQEYEKAFKVGISMHSETLKCTDEIQTICREVFSGQIIFNLTLLIVLMYQMMNSPRTFSNVLTLGLTALTILFSTGFFMWNAGDITVEAEGVPVAMFSSGWENCYHESSVRVRKLVVISMSQAQKAVALTGLGIIALSYQSYVSIVKSSYSVFSVLY</sequence>
<dbReference type="AlphaFoldDB" id="A0A9P0N6K0"/>
<dbReference type="Pfam" id="PF02949">
    <property type="entry name" value="7tm_6"/>
    <property type="match status" value="1"/>
</dbReference>
<feature type="transmembrane region" description="Helical" evidence="10">
    <location>
        <begin position="16"/>
        <end position="34"/>
    </location>
</feature>
<keyword evidence="2" id="KW-1003">Cell membrane</keyword>
<comment type="similarity">
    <text evidence="10">Belongs to the insect chemoreceptor superfamily. Heteromeric odorant receptor channel (TC 1.A.69) family.</text>
</comment>
<keyword evidence="3 10" id="KW-0716">Sensory transduction</keyword>
<keyword evidence="5 10" id="KW-0552">Olfaction</keyword>
<gene>
    <name evidence="11" type="ORF">SPLIT_LOCUS12251</name>
</gene>
<proteinExistence type="inferred from homology"/>
<accession>A0A9P0N6K0</accession>
<feature type="transmembrane region" description="Helical" evidence="10">
    <location>
        <begin position="137"/>
        <end position="155"/>
    </location>
</feature>
<evidence type="ECO:0000256" key="3">
    <source>
        <dbReference type="ARBA" id="ARBA00022606"/>
    </source>
</evidence>
<keyword evidence="7 10" id="KW-0472">Membrane</keyword>
<dbReference type="PANTHER" id="PTHR21137">
    <property type="entry name" value="ODORANT RECEPTOR"/>
    <property type="match status" value="1"/>
</dbReference>
<comment type="subcellular location">
    <subcellularLocation>
        <location evidence="1 10">Cell membrane</location>
        <topology evidence="1 10">Multi-pass membrane protein</topology>
    </subcellularLocation>
</comment>
<feature type="transmembrane region" description="Helical" evidence="10">
    <location>
        <begin position="196"/>
        <end position="217"/>
    </location>
</feature>
<evidence type="ECO:0000256" key="1">
    <source>
        <dbReference type="ARBA" id="ARBA00004651"/>
    </source>
</evidence>
<keyword evidence="4 10" id="KW-0812">Transmembrane</keyword>
<feature type="transmembrane region" description="Helical" evidence="10">
    <location>
        <begin position="303"/>
        <end position="325"/>
    </location>
</feature>